<accession>A0A849ADA2</accession>
<name>A0A849ADA2_9ACTN</name>
<evidence type="ECO:0000313" key="2">
    <source>
        <dbReference type="EMBL" id="NNG36450.1"/>
    </source>
</evidence>
<evidence type="ECO:0000313" key="3">
    <source>
        <dbReference type="Proteomes" id="UP000562984"/>
    </source>
</evidence>
<comment type="caution">
    <text evidence="2">The sequence shown here is derived from an EMBL/GenBank/DDBJ whole genome shotgun (WGS) entry which is preliminary data.</text>
</comment>
<dbReference type="Pfam" id="PF25056">
    <property type="entry name" value="DUF7793"/>
    <property type="match status" value="1"/>
</dbReference>
<dbReference type="InterPro" id="IPR056695">
    <property type="entry name" value="DUF7793"/>
</dbReference>
<reference evidence="2 3" key="1">
    <citation type="submission" date="2020-05" db="EMBL/GenBank/DDBJ databases">
        <title>Nakamurella sp. DB0629 isolated from air conditioner.</title>
        <authorList>
            <person name="Kim D.H."/>
            <person name="Kim D.-U."/>
        </authorList>
    </citation>
    <scope>NUCLEOTIDE SEQUENCE [LARGE SCALE GENOMIC DNA]</scope>
    <source>
        <strain evidence="2 3">DB0629</strain>
    </source>
</reference>
<dbReference type="RefSeq" id="WP_171200134.1">
    <property type="nucleotide sequence ID" value="NZ_JABEND010000006.1"/>
</dbReference>
<protein>
    <submittedName>
        <fullName evidence="2">STAS/SEC14 domain-containing protein</fullName>
    </submittedName>
</protein>
<dbReference type="Proteomes" id="UP000562984">
    <property type="component" value="Unassembled WGS sequence"/>
</dbReference>
<organism evidence="2 3">
    <name type="scientific">Nakamurella aerolata</name>
    <dbReference type="NCBI Taxonomy" id="1656892"/>
    <lineage>
        <taxon>Bacteria</taxon>
        <taxon>Bacillati</taxon>
        <taxon>Actinomycetota</taxon>
        <taxon>Actinomycetes</taxon>
        <taxon>Nakamurellales</taxon>
        <taxon>Nakamurellaceae</taxon>
        <taxon>Nakamurella</taxon>
    </lineage>
</organism>
<evidence type="ECO:0000259" key="1">
    <source>
        <dbReference type="Pfam" id="PF25056"/>
    </source>
</evidence>
<keyword evidence="3" id="KW-1185">Reference proteome</keyword>
<sequence>MAHNISGEPPERAVNAAIGRPVAVSATQQLADAGVRIWLDDTGVLHCVWPSQQEITAELARLAVAKASDLAGDRRLPLLVSLAGIHRIGRGTYAEWAAQTAANKIALLGRSPVDRVIANFAIGLTDLPLPTRYFDDEAAALRWLREPDEL</sequence>
<proteinExistence type="predicted"/>
<gene>
    <name evidence="2" type="ORF">HKD39_12160</name>
</gene>
<feature type="domain" description="DUF7793" evidence="1">
    <location>
        <begin position="37"/>
        <end position="146"/>
    </location>
</feature>
<dbReference type="AlphaFoldDB" id="A0A849ADA2"/>
<dbReference type="EMBL" id="JABEND010000006">
    <property type="protein sequence ID" value="NNG36450.1"/>
    <property type="molecule type" value="Genomic_DNA"/>
</dbReference>
<dbReference type="Gene3D" id="3.40.970.30">
    <property type="entry name" value="yp_829618.1 like domains"/>
    <property type="match status" value="1"/>
</dbReference>
<dbReference type="Gene3D" id="3.40.1680.10">
    <property type="entry name" value="yp_829618.1 domain like"/>
    <property type="match status" value="1"/>
</dbReference>